<dbReference type="EMBL" id="CP121309">
    <property type="protein sequence ID" value="WFP93891.1"/>
    <property type="molecule type" value="Genomic_DNA"/>
</dbReference>
<gene>
    <name evidence="2" type="ORF">P4B07_21910</name>
</gene>
<evidence type="ECO:0000256" key="1">
    <source>
        <dbReference type="SAM" id="Phobius"/>
    </source>
</evidence>
<geneLocation type="plasmid" evidence="2 3">
    <name>unnamedA</name>
</geneLocation>
<proteinExistence type="predicted"/>
<feature type="transmembrane region" description="Helical" evidence="1">
    <location>
        <begin position="36"/>
        <end position="56"/>
    </location>
</feature>
<evidence type="ECO:0000313" key="2">
    <source>
        <dbReference type="EMBL" id="WFP93891.1"/>
    </source>
</evidence>
<sequence length="175" mass="19131">MATAAPARDPMLDAALRQLADIALPQPVSMMPQTKAWAVLGCIILLMAAFACWRWYRRWEANSYRREALADLRKIEAGLAATGSRGEALAALPVLLKRTALSIWPREAIAGLHGTGWTKYLDAHSGGPVFPIASARFFEEAEYRGSQALAAVPEAEAKAYIAAARHWIEAHHVRA</sequence>
<dbReference type="InterPro" id="IPR025489">
    <property type="entry name" value="DUF4381"/>
</dbReference>
<name>A0ABY8HP52_ENSAD</name>
<keyword evidence="1" id="KW-0812">Transmembrane</keyword>
<keyword evidence="3" id="KW-1185">Reference proteome</keyword>
<dbReference type="Pfam" id="PF14316">
    <property type="entry name" value="DUF4381"/>
    <property type="match status" value="1"/>
</dbReference>
<organism evidence="2 3">
    <name type="scientific">Ensifer adhaerens</name>
    <name type="common">Sinorhizobium morelense</name>
    <dbReference type="NCBI Taxonomy" id="106592"/>
    <lineage>
        <taxon>Bacteria</taxon>
        <taxon>Pseudomonadati</taxon>
        <taxon>Pseudomonadota</taxon>
        <taxon>Alphaproteobacteria</taxon>
        <taxon>Hyphomicrobiales</taxon>
        <taxon>Rhizobiaceae</taxon>
        <taxon>Sinorhizobium/Ensifer group</taxon>
        <taxon>Ensifer</taxon>
    </lineage>
</organism>
<protein>
    <submittedName>
        <fullName evidence="2">DUF4381 domain-containing protein</fullName>
    </submittedName>
</protein>
<keyword evidence="1" id="KW-0472">Membrane</keyword>
<reference evidence="2 3" key="1">
    <citation type="submission" date="2023-03" db="EMBL/GenBank/DDBJ databases">
        <title>Comparative genome and transcriptome analysis combination mining strategies for increasing vitamin B12 production of Ensifer adhaerens strain.</title>
        <authorList>
            <person name="Yongheng L."/>
        </authorList>
    </citation>
    <scope>NUCLEOTIDE SEQUENCE [LARGE SCALE GENOMIC DNA]</scope>
    <source>
        <strain evidence="2 3">Casida A-T305</strain>
        <plasmid evidence="2 3">unnamedA</plasmid>
    </source>
</reference>
<dbReference type="Proteomes" id="UP001214094">
    <property type="component" value="Plasmid unnamedA"/>
</dbReference>
<dbReference type="RefSeq" id="WP_051659483.1">
    <property type="nucleotide sequence ID" value="NZ_CP121309.1"/>
</dbReference>
<evidence type="ECO:0000313" key="3">
    <source>
        <dbReference type="Proteomes" id="UP001214094"/>
    </source>
</evidence>
<keyword evidence="1" id="KW-1133">Transmembrane helix</keyword>
<accession>A0ABY8HP52</accession>
<keyword evidence="2" id="KW-0614">Plasmid</keyword>